<comment type="similarity">
    <text evidence="1">Belongs to the sulfur carrier protein TusA family.</text>
</comment>
<keyword evidence="3" id="KW-0808">Transferase</keyword>
<dbReference type="AlphaFoldDB" id="A0A1E3H8E1"/>
<dbReference type="InterPro" id="IPR036868">
    <property type="entry name" value="TusA-like_sf"/>
</dbReference>
<dbReference type="Proteomes" id="UP000094622">
    <property type="component" value="Unassembled WGS sequence"/>
</dbReference>
<evidence type="ECO:0000313" key="3">
    <source>
        <dbReference type="EMBL" id="ODN72066.1"/>
    </source>
</evidence>
<dbReference type="SUPFAM" id="SSF64307">
    <property type="entry name" value="SirA-like"/>
    <property type="match status" value="1"/>
</dbReference>
<feature type="domain" description="UPF0033" evidence="2">
    <location>
        <begin position="30"/>
        <end position="54"/>
    </location>
</feature>
<evidence type="ECO:0000256" key="1">
    <source>
        <dbReference type="ARBA" id="ARBA00008984"/>
    </source>
</evidence>
<dbReference type="EMBL" id="MCRJ01000008">
    <property type="protein sequence ID" value="ODN72066.1"/>
    <property type="molecule type" value="Genomic_DNA"/>
</dbReference>
<accession>A0A1E3H8E1</accession>
<gene>
    <name evidence="3" type="primary">tusA</name>
    <name evidence="3" type="ORF">A6302_00581</name>
</gene>
<dbReference type="OrthoDB" id="9797551at2"/>
<dbReference type="PANTHER" id="PTHR33279:SF6">
    <property type="entry name" value="SULFUR CARRIER PROTEIN YEDF-RELATED"/>
    <property type="match status" value="1"/>
</dbReference>
<dbReference type="Gene3D" id="3.30.110.40">
    <property type="entry name" value="TusA-like domain"/>
    <property type="match status" value="1"/>
</dbReference>
<dbReference type="PATRIC" id="fig|1439726.3.peg.613"/>
<evidence type="ECO:0000313" key="4">
    <source>
        <dbReference type="Proteomes" id="UP000094622"/>
    </source>
</evidence>
<protein>
    <submittedName>
        <fullName evidence="3">Sulfurtransferase TusA</fullName>
        <ecNumber evidence="3">2.8.1.-</ecNumber>
    </submittedName>
</protein>
<sequence length="109" mass="11073">MLLTPDTPDTALADLLAAAGIDAEAGHATLDARGLNCPLPVLKARKALAGLVPGARLVVVASDPMAVIDIPHLCTSEGHRLVASQVAGRLSAYLVEKGPTLSTPSGQET</sequence>
<dbReference type="GO" id="GO:0016740">
    <property type="term" value="F:transferase activity"/>
    <property type="evidence" value="ECO:0007669"/>
    <property type="project" value="UniProtKB-KW"/>
</dbReference>
<dbReference type="InterPro" id="IPR001455">
    <property type="entry name" value="TusA-like"/>
</dbReference>
<dbReference type="PANTHER" id="PTHR33279">
    <property type="entry name" value="SULFUR CARRIER PROTEIN YEDF-RELATED"/>
    <property type="match status" value="1"/>
</dbReference>
<dbReference type="RefSeq" id="WP_083255438.1">
    <property type="nucleotide sequence ID" value="NZ_MCRJ01000008.1"/>
</dbReference>
<dbReference type="Pfam" id="PF01206">
    <property type="entry name" value="TusA"/>
    <property type="match status" value="1"/>
</dbReference>
<dbReference type="CDD" id="cd00291">
    <property type="entry name" value="SirA_YedF_YeeD"/>
    <property type="match status" value="1"/>
</dbReference>
<organism evidence="3 4">
    <name type="scientific">Methylobrevis pamukkalensis</name>
    <dbReference type="NCBI Taxonomy" id="1439726"/>
    <lineage>
        <taxon>Bacteria</taxon>
        <taxon>Pseudomonadati</taxon>
        <taxon>Pseudomonadota</taxon>
        <taxon>Alphaproteobacteria</taxon>
        <taxon>Hyphomicrobiales</taxon>
        <taxon>Pleomorphomonadaceae</taxon>
        <taxon>Methylobrevis</taxon>
    </lineage>
</organism>
<dbReference type="PROSITE" id="PS01148">
    <property type="entry name" value="UPF0033"/>
    <property type="match status" value="1"/>
</dbReference>
<comment type="caution">
    <text evidence="3">The sequence shown here is derived from an EMBL/GenBank/DDBJ whole genome shotgun (WGS) entry which is preliminary data.</text>
</comment>
<proteinExistence type="inferred from homology"/>
<name>A0A1E3H8E1_9HYPH</name>
<dbReference type="EC" id="2.8.1.-" evidence="3"/>
<reference evidence="3 4" key="1">
    <citation type="submission" date="2016-07" db="EMBL/GenBank/DDBJ databases">
        <title>Draft Genome Sequence of Methylobrevis pamukkalensis PK2.</title>
        <authorList>
            <person name="Vasilenko O.V."/>
            <person name="Doronina N.V."/>
            <person name="Shmareva M.N."/>
            <person name="Tarlachkov S.V."/>
            <person name="Mustakhimov I."/>
            <person name="Trotsenko Y.A."/>
        </authorList>
    </citation>
    <scope>NUCLEOTIDE SEQUENCE [LARGE SCALE GENOMIC DNA]</scope>
    <source>
        <strain evidence="3 4">PK2</strain>
    </source>
</reference>
<evidence type="ECO:0000259" key="2">
    <source>
        <dbReference type="PROSITE" id="PS01148"/>
    </source>
</evidence>
<keyword evidence="4" id="KW-1185">Reference proteome</keyword>